<dbReference type="SUPFAM" id="SSF82679">
    <property type="entry name" value="N-utilization substance G protein NusG, N-terminal domain"/>
    <property type="match status" value="1"/>
</dbReference>
<accession>A0A851GKE9</accession>
<dbReference type="Gene3D" id="3.30.70.940">
    <property type="entry name" value="NusG, N-terminal domain"/>
    <property type="match status" value="1"/>
</dbReference>
<dbReference type="GO" id="GO:0006354">
    <property type="term" value="P:DNA-templated transcription elongation"/>
    <property type="evidence" value="ECO:0007669"/>
    <property type="project" value="InterPro"/>
</dbReference>
<dbReference type="Proteomes" id="UP000557872">
    <property type="component" value="Unassembled WGS sequence"/>
</dbReference>
<evidence type="ECO:0000313" key="6">
    <source>
        <dbReference type="Proteomes" id="UP000557872"/>
    </source>
</evidence>
<dbReference type="InterPro" id="IPR043425">
    <property type="entry name" value="NusG-like"/>
</dbReference>
<dbReference type="EMBL" id="JACBAZ010000002">
    <property type="protein sequence ID" value="NWK55567.1"/>
    <property type="molecule type" value="Genomic_DNA"/>
</dbReference>
<reference evidence="5 6" key="1">
    <citation type="submission" date="2020-07" db="EMBL/GenBank/DDBJ databases">
        <title>Roseicoccus Jingziensis gen. nov., sp. nov., isolated from coastal seawater.</title>
        <authorList>
            <person name="Feng X."/>
        </authorList>
    </citation>
    <scope>NUCLEOTIDE SEQUENCE [LARGE SCALE GENOMIC DNA]</scope>
    <source>
        <strain evidence="5 6">N1E253</strain>
    </source>
</reference>
<organism evidence="5 6">
    <name type="scientific">Oceaniferula marina</name>
    <dbReference type="NCBI Taxonomy" id="2748318"/>
    <lineage>
        <taxon>Bacteria</taxon>
        <taxon>Pseudomonadati</taxon>
        <taxon>Verrucomicrobiota</taxon>
        <taxon>Verrucomicrobiia</taxon>
        <taxon>Verrucomicrobiales</taxon>
        <taxon>Verrucomicrobiaceae</taxon>
        <taxon>Oceaniferula</taxon>
    </lineage>
</organism>
<proteinExistence type="predicted"/>
<evidence type="ECO:0000256" key="2">
    <source>
        <dbReference type="ARBA" id="ARBA00023015"/>
    </source>
</evidence>
<dbReference type="Pfam" id="PF02357">
    <property type="entry name" value="NusG"/>
    <property type="match status" value="1"/>
</dbReference>
<dbReference type="AlphaFoldDB" id="A0A851GKE9"/>
<dbReference type="PANTHER" id="PTHR30265">
    <property type="entry name" value="RHO-INTERACTING TRANSCRIPTION TERMINATION FACTOR NUSG"/>
    <property type="match status" value="1"/>
</dbReference>
<keyword evidence="2" id="KW-0805">Transcription regulation</keyword>
<evidence type="ECO:0000313" key="5">
    <source>
        <dbReference type="EMBL" id="NWK55567.1"/>
    </source>
</evidence>
<dbReference type="InterPro" id="IPR036735">
    <property type="entry name" value="NGN_dom_sf"/>
</dbReference>
<evidence type="ECO:0000259" key="4">
    <source>
        <dbReference type="Pfam" id="PF02357"/>
    </source>
</evidence>
<dbReference type="SUPFAM" id="SSF50104">
    <property type="entry name" value="Translation proteins SH3-like domain"/>
    <property type="match status" value="1"/>
</dbReference>
<keyword evidence="1" id="KW-0889">Transcription antitermination</keyword>
<dbReference type="InterPro" id="IPR006645">
    <property type="entry name" value="NGN-like_dom"/>
</dbReference>
<dbReference type="CDD" id="cd06091">
    <property type="entry name" value="KOW_NusG"/>
    <property type="match status" value="1"/>
</dbReference>
<protein>
    <recommendedName>
        <fullName evidence="4">NusG-like N-terminal domain-containing protein</fullName>
    </recommendedName>
</protein>
<feature type="domain" description="NusG-like N-terminal" evidence="4">
    <location>
        <begin position="14"/>
        <end position="105"/>
    </location>
</feature>
<comment type="caution">
    <text evidence="5">The sequence shown here is derived from an EMBL/GenBank/DDBJ whole genome shotgun (WGS) entry which is preliminary data.</text>
</comment>
<dbReference type="GO" id="GO:0031564">
    <property type="term" value="P:transcription antitermination"/>
    <property type="evidence" value="ECO:0007669"/>
    <property type="project" value="UniProtKB-KW"/>
</dbReference>
<dbReference type="RefSeq" id="WP_178932077.1">
    <property type="nucleotide sequence ID" value="NZ_JACBAZ010000002.1"/>
</dbReference>
<evidence type="ECO:0000256" key="3">
    <source>
        <dbReference type="ARBA" id="ARBA00023163"/>
    </source>
</evidence>
<dbReference type="PANTHER" id="PTHR30265:SF4">
    <property type="entry name" value="KOW MOTIF FAMILY PROTEIN, EXPRESSED"/>
    <property type="match status" value="1"/>
</dbReference>
<name>A0A851GKE9_9BACT</name>
<evidence type="ECO:0000256" key="1">
    <source>
        <dbReference type="ARBA" id="ARBA00022814"/>
    </source>
</evidence>
<gene>
    <name evidence="5" type="ORF">HW115_08085</name>
</gene>
<keyword evidence="3" id="KW-0804">Transcription</keyword>
<keyword evidence="6" id="KW-1185">Reference proteome</keyword>
<sequence>MDESNSNEEDSPLWYCVRTQSKREHLASKALNQLEGVETFCPRLRYKKATRRGKVWWVEAMFPGYIFAKFIRKEFERAVIHTQGVMCLLRFGNEVPAISDTFIDELHQYISECESEEEGMLTLQPIIQTGDEVEIAHGALQGMSGKVVEIRPAHERVKLLIDFLGNEQVVDADLFSLLLPNKPIPEKPE</sequence>
<dbReference type="InterPro" id="IPR008991">
    <property type="entry name" value="Translation_prot_SH3-like_sf"/>
</dbReference>